<evidence type="ECO:0000256" key="7">
    <source>
        <dbReference type="SAM" id="MobiDB-lite"/>
    </source>
</evidence>
<reference evidence="9" key="1">
    <citation type="journal article" date="2018" name="Nat. Microbiol.">
        <title>Leveraging single-cell genomics to expand the fungal tree of life.</title>
        <authorList>
            <person name="Ahrendt S.R."/>
            <person name="Quandt C.A."/>
            <person name="Ciobanu D."/>
            <person name="Clum A."/>
            <person name="Salamov A."/>
            <person name="Andreopoulos B."/>
            <person name="Cheng J.F."/>
            <person name="Woyke T."/>
            <person name="Pelin A."/>
            <person name="Henrissat B."/>
            <person name="Reynolds N.K."/>
            <person name="Benny G.L."/>
            <person name="Smith M.E."/>
            <person name="James T.Y."/>
            <person name="Grigoriev I.V."/>
        </authorList>
    </citation>
    <scope>NUCLEOTIDE SEQUENCE [LARGE SCALE GENOMIC DNA]</scope>
</reference>
<comment type="subcellular location">
    <subcellularLocation>
        <location evidence="1">Membrane</location>
        <topology evidence="1">Multi-pass membrane protein</topology>
    </subcellularLocation>
</comment>
<dbReference type="EMBL" id="KZ988471">
    <property type="protein sequence ID" value="RKP12122.1"/>
    <property type="molecule type" value="Genomic_DNA"/>
</dbReference>
<evidence type="ECO:0000256" key="1">
    <source>
        <dbReference type="ARBA" id="ARBA00004141"/>
    </source>
</evidence>
<sequence>MAPSFSARIISGYKDLSTRHPLLVLMGINGLLAATSDILAQNLEKSSGYRRMSPDGSPSPSISSHVYTPSSGVDPRRTIRFALYGMAMTPLVHTWFTLLDRSFPLPGLHSPNMGKTNGTSVALPGMWTQVLKRVAADQLIYAPFGLLVFFTAMGLFEGHDLNGVRRKIRDNFSHGLLANWAVWPAVQLINFRYVPLFYRVPFVGAVGILWNTFLSWLNHRSHPPTQEVLAV</sequence>
<feature type="transmembrane region" description="Helical" evidence="6">
    <location>
        <begin position="81"/>
        <end position="98"/>
    </location>
</feature>
<dbReference type="GO" id="GO:0016020">
    <property type="term" value="C:membrane"/>
    <property type="evidence" value="ECO:0007669"/>
    <property type="project" value="UniProtKB-SubCell"/>
</dbReference>
<keyword evidence="5 6" id="KW-0472">Membrane</keyword>
<dbReference type="Proteomes" id="UP000267251">
    <property type="component" value="Unassembled WGS sequence"/>
</dbReference>
<dbReference type="GO" id="GO:0005739">
    <property type="term" value="C:mitochondrion"/>
    <property type="evidence" value="ECO:0007669"/>
    <property type="project" value="TreeGrafter"/>
</dbReference>
<dbReference type="PANTHER" id="PTHR11266:SF50">
    <property type="entry name" value="VACUOLAR MEMBRANE PROTEIN YOR292C"/>
    <property type="match status" value="1"/>
</dbReference>
<feature type="region of interest" description="Disordered" evidence="7">
    <location>
        <begin position="49"/>
        <end position="72"/>
    </location>
</feature>
<evidence type="ECO:0000256" key="6">
    <source>
        <dbReference type="RuleBase" id="RU363053"/>
    </source>
</evidence>
<organism evidence="8 9">
    <name type="scientific">Piptocephalis cylindrospora</name>
    <dbReference type="NCBI Taxonomy" id="1907219"/>
    <lineage>
        <taxon>Eukaryota</taxon>
        <taxon>Fungi</taxon>
        <taxon>Fungi incertae sedis</taxon>
        <taxon>Zoopagomycota</taxon>
        <taxon>Zoopagomycotina</taxon>
        <taxon>Zoopagomycetes</taxon>
        <taxon>Zoopagales</taxon>
        <taxon>Piptocephalidaceae</taxon>
        <taxon>Piptocephalis</taxon>
    </lineage>
</organism>
<evidence type="ECO:0000256" key="2">
    <source>
        <dbReference type="ARBA" id="ARBA00006824"/>
    </source>
</evidence>
<evidence type="ECO:0000256" key="3">
    <source>
        <dbReference type="ARBA" id="ARBA00022692"/>
    </source>
</evidence>
<evidence type="ECO:0000313" key="9">
    <source>
        <dbReference type="Proteomes" id="UP000267251"/>
    </source>
</evidence>
<dbReference type="AlphaFoldDB" id="A0A4P9Y0V1"/>
<gene>
    <name evidence="8" type="ORF">BJ684DRAFT_11963</name>
</gene>
<name>A0A4P9Y0V1_9FUNG</name>
<evidence type="ECO:0000256" key="4">
    <source>
        <dbReference type="ARBA" id="ARBA00022989"/>
    </source>
</evidence>
<evidence type="ECO:0000313" key="8">
    <source>
        <dbReference type="EMBL" id="RKP12122.1"/>
    </source>
</evidence>
<proteinExistence type="inferred from homology"/>
<feature type="transmembrane region" description="Helical" evidence="6">
    <location>
        <begin position="139"/>
        <end position="156"/>
    </location>
</feature>
<protein>
    <submittedName>
        <fullName evidence="8">Uncharacterized protein</fullName>
    </submittedName>
</protein>
<dbReference type="PANTHER" id="PTHR11266">
    <property type="entry name" value="PEROXISOMAL MEMBRANE PROTEIN 2, PXMP2 MPV17"/>
    <property type="match status" value="1"/>
</dbReference>
<feature type="compositionally biased region" description="Low complexity" evidence="7">
    <location>
        <begin position="54"/>
        <end position="64"/>
    </location>
</feature>
<keyword evidence="4 6" id="KW-1133">Transmembrane helix</keyword>
<dbReference type="OrthoDB" id="10267969at2759"/>
<dbReference type="InterPro" id="IPR007248">
    <property type="entry name" value="Mpv17_PMP22"/>
</dbReference>
<accession>A0A4P9Y0V1</accession>
<keyword evidence="9" id="KW-1185">Reference proteome</keyword>
<evidence type="ECO:0000256" key="5">
    <source>
        <dbReference type="ARBA" id="ARBA00023136"/>
    </source>
</evidence>
<feature type="transmembrane region" description="Helical" evidence="6">
    <location>
        <begin position="200"/>
        <end position="217"/>
    </location>
</feature>
<dbReference type="Pfam" id="PF04117">
    <property type="entry name" value="Mpv17_PMP22"/>
    <property type="match status" value="1"/>
</dbReference>
<keyword evidence="3 6" id="KW-0812">Transmembrane</keyword>
<comment type="similarity">
    <text evidence="2 6">Belongs to the peroxisomal membrane protein PXMP2/4 family.</text>
</comment>